<evidence type="ECO:0000256" key="1">
    <source>
        <dbReference type="SAM" id="Phobius"/>
    </source>
</evidence>
<comment type="caution">
    <text evidence="2">The sequence shown here is derived from an EMBL/GenBank/DDBJ whole genome shotgun (WGS) entry which is preliminary data.</text>
</comment>
<dbReference type="AlphaFoldDB" id="A0AA88PG24"/>
<keyword evidence="1" id="KW-0812">Transmembrane</keyword>
<dbReference type="EMBL" id="JAUYZG010000018">
    <property type="protein sequence ID" value="KAK2881017.1"/>
    <property type="molecule type" value="Genomic_DNA"/>
</dbReference>
<reference evidence="2" key="1">
    <citation type="submission" date="2023-08" db="EMBL/GenBank/DDBJ databases">
        <title>Chromosome-level Genome Assembly of mud carp (Cirrhinus molitorella).</title>
        <authorList>
            <person name="Liu H."/>
        </authorList>
    </citation>
    <scope>NUCLEOTIDE SEQUENCE</scope>
    <source>
        <strain evidence="2">Prfri</strain>
        <tissue evidence="2">Muscle</tissue>
    </source>
</reference>
<feature type="transmembrane region" description="Helical" evidence="1">
    <location>
        <begin position="28"/>
        <end position="50"/>
    </location>
</feature>
<evidence type="ECO:0000313" key="2">
    <source>
        <dbReference type="EMBL" id="KAK2881017.1"/>
    </source>
</evidence>
<proteinExistence type="predicted"/>
<gene>
    <name evidence="2" type="ORF">Q8A67_018285</name>
</gene>
<organism evidence="2 3">
    <name type="scientific">Cirrhinus molitorella</name>
    <name type="common">mud carp</name>
    <dbReference type="NCBI Taxonomy" id="172907"/>
    <lineage>
        <taxon>Eukaryota</taxon>
        <taxon>Metazoa</taxon>
        <taxon>Chordata</taxon>
        <taxon>Craniata</taxon>
        <taxon>Vertebrata</taxon>
        <taxon>Euteleostomi</taxon>
        <taxon>Actinopterygii</taxon>
        <taxon>Neopterygii</taxon>
        <taxon>Teleostei</taxon>
        <taxon>Ostariophysi</taxon>
        <taxon>Cypriniformes</taxon>
        <taxon>Cyprinidae</taxon>
        <taxon>Labeoninae</taxon>
        <taxon>Labeonini</taxon>
        <taxon>Cirrhinus</taxon>
    </lineage>
</organism>
<sequence>MIITPQPKHTGVKNNSLEHFGANPRCGLAVGVFSSAGFVVVVVGGVLACWEGFGPYEAAVLQMSHQWGLSCRRPR</sequence>
<dbReference type="Proteomes" id="UP001187343">
    <property type="component" value="Unassembled WGS sequence"/>
</dbReference>
<accession>A0AA88PG24</accession>
<protein>
    <submittedName>
        <fullName evidence="2">Uncharacterized protein</fullName>
    </submittedName>
</protein>
<keyword evidence="1" id="KW-1133">Transmembrane helix</keyword>
<evidence type="ECO:0000313" key="3">
    <source>
        <dbReference type="Proteomes" id="UP001187343"/>
    </source>
</evidence>
<name>A0AA88PG24_9TELE</name>
<keyword evidence="3" id="KW-1185">Reference proteome</keyword>
<keyword evidence="1" id="KW-0472">Membrane</keyword>